<dbReference type="PANTHER" id="PTHR46078">
    <property type="entry name" value="FORKHEAD BOX PROTEIN J2 FAMILY MEMBER"/>
    <property type="match status" value="1"/>
</dbReference>
<dbReference type="SUPFAM" id="SSF46785">
    <property type="entry name" value="Winged helix' DNA-binding domain"/>
    <property type="match status" value="1"/>
</dbReference>
<dbReference type="GO" id="GO:0000981">
    <property type="term" value="F:DNA-binding transcription factor activity, RNA polymerase II-specific"/>
    <property type="evidence" value="ECO:0007669"/>
    <property type="project" value="TreeGrafter"/>
</dbReference>
<dbReference type="InterPro" id="IPR018122">
    <property type="entry name" value="TF_fork_head_CS_1"/>
</dbReference>
<evidence type="ECO:0000256" key="1">
    <source>
        <dbReference type="ARBA" id="ARBA00023015"/>
    </source>
</evidence>
<dbReference type="RefSeq" id="XP_019850123.1">
    <property type="nucleotide sequence ID" value="XM_019994564.1"/>
</dbReference>
<dbReference type="InterPro" id="IPR045912">
    <property type="entry name" value="FOXJ2/3-like"/>
</dbReference>
<organism evidence="8 9">
    <name type="scientific">Amphimedon queenslandica</name>
    <name type="common">Sponge</name>
    <dbReference type="NCBI Taxonomy" id="400682"/>
    <lineage>
        <taxon>Eukaryota</taxon>
        <taxon>Metazoa</taxon>
        <taxon>Porifera</taxon>
        <taxon>Demospongiae</taxon>
        <taxon>Heteroscleromorpha</taxon>
        <taxon>Haplosclerida</taxon>
        <taxon>Niphatidae</taxon>
        <taxon>Amphimedon</taxon>
    </lineage>
</organism>
<evidence type="ECO:0000256" key="2">
    <source>
        <dbReference type="ARBA" id="ARBA00023125"/>
    </source>
</evidence>
<dbReference type="InterPro" id="IPR036390">
    <property type="entry name" value="WH_DNA-bd_sf"/>
</dbReference>
<reference evidence="9" key="1">
    <citation type="journal article" date="2010" name="Nature">
        <title>The Amphimedon queenslandica genome and the evolution of animal complexity.</title>
        <authorList>
            <person name="Srivastava M."/>
            <person name="Simakov O."/>
            <person name="Chapman J."/>
            <person name="Fahey B."/>
            <person name="Gauthier M.E."/>
            <person name="Mitros T."/>
            <person name="Richards G.S."/>
            <person name="Conaco C."/>
            <person name="Dacre M."/>
            <person name="Hellsten U."/>
            <person name="Larroux C."/>
            <person name="Putnam N.H."/>
            <person name="Stanke M."/>
            <person name="Adamska M."/>
            <person name="Darling A."/>
            <person name="Degnan S.M."/>
            <person name="Oakley T.H."/>
            <person name="Plachetzki D.C."/>
            <person name="Zhai Y."/>
            <person name="Adamski M."/>
            <person name="Calcino A."/>
            <person name="Cummins S.F."/>
            <person name="Goodstein D.M."/>
            <person name="Harris C."/>
            <person name="Jackson D.J."/>
            <person name="Leys S.P."/>
            <person name="Shu S."/>
            <person name="Woodcroft B.J."/>
            <person name="Vervoort M."/>
            <person name="Kosik K.S."/>
            <person name="Manning G."/>
            <person name="Degnan B.M."/>
            <person name="Rokhsar D.S."/>
        </authorList>
    </citation>
    <scope>NUCLEOTIDE SEQUENCE [LARGE SCALE GENOMIC DNA]</scope>
</reference>
<accession>A0AAN0J084</accession>
<dbReference type="InterPro" id="IPR036388">
    <property type="entry name" value="WH-like_DNA-bd_sf"/>
</dbReference>
<evidence type="ECO:0000313" key="8">
    <source>
        <dbReference type="EnsemblMetazoa" id="XP_019850123.1"/>
    </source>
</evidence>
<keyword evidence="9" id="KW-1185">Reference proteome</keyword>
<keyword evidence="1" id="KW-0805">Transcription regulation</keyword>
<dbReference type="AlphaFoldDB" id="A0AAN0J084"/>
<dbReference type="GO" id="GO:0005634">
    <property type="term" value="C:nucleus"/>
    <property type="evidence" value="ECO:0007669"/>
    <property type="project" value="UniProtKB-SubCell"/>
</dbReference>
<dbReference type="PROSITE" id="PS00657">
    <property type="entry name" value="FORK_HEAD_1"/>
    <property type="match status" value="1"/>
</dbReference>
<dbReference type="PRINTS" id="PR00053">
    <property type="entry name" value="FORKHEAD"/>
</dbReference>
<reference evidence="8" key="2">
    <citation type="submission" date="2024-06" db="UniProtKB">
        <authorList>
            <consortium name="EnsemblMetazoa"/>
        </authorList>
    </citation>
    <scope>IDENTIFICATION</scope>
</reference>
<feature type="region of interest" description="Disordered" evidence="6">
    <location>
        <begin position="146"/>
        <end position="191"/>
    </location>
</feature>
<evidence type="ECO:0000313" key="9">
    <source>
        <dbReference type="Proteomes" id="UP000007879"/>
    </source>
</evidence>
<name>A0AAN0J084_AMPQE</name>
<dbReference type="InterPro" id="IPR030456">
    <property type="entry name" value="TF_fork_head_CS_2"/>
</dbReference>
<proteinExistence type="predicted"/>
<evidence type="ECO:0000256" key="6">
    <source>
        <dbReference type="SAM" id="MobiDB-lite"/>
    </source>
</evidence>
<feature type="domain" description="Fork-head" evidence="7">
    <location>
        <begin position="194"/>
        <end position="280"/>
    </location>
</feature>
<dbReference type="GO" id="GO:0000978">
    <property type="term" value="F:RNA polymerase II cis-regulatory region sequence-specific DNA binding"/>
    <property type="evidence" value="ECO:0007669"/>
    <property type="project" value="TreeGrafter"/>
</dbReference>
<evidence type="ECO:0000256" key="4">
    <source>
        <dbReference type="ARBA" id="ARBA00023242"/>
    </source>
</evidence>
<keyword evidence="4 5" id="KW-0539">Nucleus</keyword>
<evidence type="ECO:0000256" key="3">
    <source>
        <dbReference type="ARBA" id="ARBA00023163"/>
    </source>
</evidence>
<feature type="compositionally biased region" description="Low complexity" evidence="6">
    <location>
        <begin position="335"/>
        <end position="348"/>
    </location>
</feature>
<dbReference type="SMART" id="SM00339">
    <property type="entry name" value="FH"/>
    <property type="match status" value="1"/>
</dbReference>
<evidence type="ECO:0000256" key="5">
    <source>
        <dbReference type="PROSITE-ProRule" id="PRU00089"/>
    </source>
</evidence>
<dbReference type="EnsemblMetazoa" id="XM_019994564.1">
    <property type="protein sequence ID" value="XP_019850123.1"/>
    <property type="gene ID" value="LOC105312149"/>
</dbReference>
<dbReference type="GeneID" id="105312149"/>
<dbReference type="PROSITE" id="PS50039">
    <property type="entry name" value="FORK_HEAD_3"/>
    <property type="match status" value="1"/>
</dbReference>
<feature type="DNA-binding region" description="Fork-head" evidence="5">
    <location>
        <begin position="194"/>
        <end position="280"/>
    </location>
</feature>
<dbReference type="PROSITE" id="PS00658">
    <property type="entry name" value="FORK_HEAD_2"/>
    <property type="match status" value="1"/>
</dbReference>
<evidence type="ECO:0000259" key="7">
    <source>
        <dbReference type="PROSITE" id="PS50039"/>
    </source>
</evidence>
<dbReference type="Pfam" id="PF00250">
    <property type="entry name" value="Forkhead"/>
    <property type="match status" value="1"/>
</dbReference>
<feature type="region of interest" description="Disordered" evidence="6">
    <location>
        <begin position="312"/>
        <end position="410"/>
    </location>
</feature>
<dbReference type="Gene3D" id="1.10.10.10">
    <property type="entry name" value="Winged helix-like DNA-binding domain superfamily/Winged helix DNA-binding domain"/>
    <property type="match status" value="1"/>
</dbReference>
<keyword evidence="3" id="KW-0804">Transcription</keyword>
<protein>
    <recommendedName>
        <fullName evidence="7">Fork-head domain-containing protein</fullName>
    </recommendedName>
</protein>
<dbReference type="Proteomes" id="UP000007879">
    <property type="component" value="Unassembled WGS sequence"/>
</dbReference>
<comment type="subcellular location">
    <subcellularLocation>
        <location evidence="5">Nucleus</location>
    </subcellularLocation>
</comment>
<sequence length="550" mass="61406">MDSRAEAAIAPLRMRRTRFESRRENIRPPFIAARSLFCWRCHHRLDSNLLIFPRFHSSSYSIFAATTDSNTVFPAKIRKEQSPVLFECTTMIPAFPKQTLAPLNNNSCLMMPKLQQQAPQFFSVIDDSLTDIRWLGTMDPHFPPLENTGNSGENYRAFNQPGAGPKGRKKLSYGKPKQQPTSDVKPNADSESIRPPFSYAALISLAINSHPQNMLTLNSIYRWIEDNFPFFRMPEARAWKNSIRHNLSIKKNLFQKVYIDPPRRGNGAYWTLLSEGQEEVERCMKLLMTLRPPVIDPSSVYLNQSATNSSQVIRSKGKFVPSHCESSQKERRDVLSSSPSLHMSPISLADKENSSQPGNFLVHPLEHHHSTSYPQMYPPSIQPFLPAHVPSQHSSVEKHQSSSGPLDTSNNSLLDLSYLTPLKDELAPHFPDINNISLSPFLSYWTGSKPPQQPGSGYNGSSGFSRTPNTITGLSPLCTPSKPYLGINACGEIGSGESGIYYNSSTPVKDIGEILPGCTPIKCVGGAMDPNSRLYACNTTPLRLAEFRHL</sequence>
<keyword evidence="2 5" id="KW-0238">DNA-binding</keyword>
<dbReference type="CDD" id="cd00059">
    <property type="entry name" value="FH_FOX"/>
    <property type="match status" value="1"/>
</dbReference>
<dbReference type="InterPro" id="IPR001766">
    <property type="entry name" value="Fork_head_dom"/>
</dbReference>
<dbReference type="PANTHER" id="PTHR46078:SF2">
    <property type="entry name" value="FORK-HEAD DOMAIN-CONTAINING PROTEIN"/>
    <property type="match status" value="1"/>
</dbReference>